<dbReference type="EMBL" id="LGUC01000001">
    <property type="protein sequence ID" value="KPN29437.1"/>
    <property type="molecule type" value="Genomic_DNA"/>
</dbReference>
<protein>
    <recommendedName>
        <fullName evidence="3">Sulfatase</fullName>
    </recommendedName>
</protein>
<dbReference type="RefSeq" id="WP_204374403.1">
    <property type="nucleotide sequence ID" value="NZ_LGUC01000001.1"/>
</dbReference>
<name>A0A0P7GV84_9EURY</name>
<gene>
    <name evidence="1" type="ORF">SY89_00150</name>
</gene>
<organism evidence="1 2">
    <name type="scientific">Halolamina pelagica</name>
    <dbReference type="NCBI Taxonomy" id="699431"/>
    <lineage>
        <taxon>Archaea</taxon>
        <taxon>Methanobacteriati</taxon>
        <taxon>Methanobacteriota</taxon>
        <taxon>Stenosarchaea group</taxon>
        <taxon>Halobacteria</taxon>
        <taxon>Halobacteriales</taxon>
        <taxon>Haloferacaceae</taxon>
    </lineage>
</organism>
<dbReference type="PATRIC" id="fig|699431.3.peg.164"/>
<proteinExistence type="predicted"/>
<dbReference type="STRING" id="699431.SY89_00150"/>
<reference evidence="2" key="1">
    <citation type="submission" date="2013-11" db="EMBL/GenBank/DDBJ databases">
        <authorList>
            <person name="Hoang H.T."/>
            <person name="Killian M.L."/>
            <person name="Madson D.M."/>
            <person name="Arruda P.H.E."/>
            <person name="Sun D."/>
            <person name="Schwartz K.J."/>
            <person name="Yoon K."/>
        </authorList>
    </citation>
    <scope>NUCLEOTIDE SEQUENCE [LARGE SCALE GENOMIC DNA]</scope>
    <source>
        <strain evidence="2">CDK2</strain>
    </source>
</reference>
<comment type="caution">
    <text evidence="1">The sequence shown here is derived from an EMBL/GenBank/DDBJ whole genome shotgun (WGS) entry which is preliminary data.</text>
</comment>
<evidence type="ECO:0000313" key="1">
    <source>
        <dbReference type="EMBL" id="KPN29437.1"/>
    </source>
</evidence>
<dbReference type="Gene3D" id="3.40.720.10">
    <property type="entry name" value="Alkaline Phosphatase, subunit A"/>
    <property type="match status" value="1"/>
</dbReference>
<sequence>MNTSERILRALRNPRLFARGINRAYHRRAGMRSEYPKGIAVFEEDWDTLVVLDACRYDMFEEVANIEGDLSSQLSKASATVEWLSANFDGVDLRDTVYVTANPQLERNRESWNISLHETINVWLNEGWDEETGTVLAETMTEAAIEAHNRFPNKRIVVHYMQPHYPFVPSSTSFDKDHLREIDEEGGGPDGENVWGKKFTGQLSISQQDIWEIYLENLKYVVKHVKDLFRSTSGKRVVTSDHGNYVGERASPVPIREYGHPRGLYDDPVIQIPWLENTKGERREISTDRRDTGEDIDSGLVDERLRNLGYKTE</sequence>
<dbReference type="InterPro" id="IPR017850">
    <property type="entry name" value="Alkaline_phosphatase_core_sf"/>
</dbReference>
<dbReference type="SUPFAM" id="SSF53649">
    <property type="entry name" value="Alkaline phosphatase-like"/>
    <property type="match status" value="1"/>
</dbReference>
<dbReference type="AlphaFoldDB" id="A0A0P7GV84"/>
<evidence type="ECO:0000313" key="2">
    <source>
        <dbReference type="Proteomes" id="UP000050535"/>
    </source>
</evidence>
<keyword evidence="2" id="KW-1185">Reference proteome</keyword>
<dbReference type="OrthoDB" id="100846at2157"/>
<dbReference type="Proteomes" id="UP000050535">
    <property type="component" value="Unassembled WGS sequence"/>
</dbReference>
<evidence type="ECO:0008006" key="3">
    <source>
        <dbReference type="Google" id="ProtNLM"/>
    </source>
</evidence>
<accession>A0A0P7GV84</accession>